<comment type="subcellular location">
    <subcellularLocation>
        <location evidence="1">Nucleus</location>
    </subcellularLocation>
</comment>
<evidence type="ECO:0000256" key="2">
    <source>
        <dbReference type="ARBA" id="ARBA00022723"/>
    </source>
</evidence>
<dbReference type="PANTHER" id="PTHR15835:SF6">
    <property type="entry name" value="ZINC FINGER C3HC-TYPE PROTEIN 1"/>
    <property type="match status" value="1"/>
</dbReference>
<evidence type="ECO:0000313" key="10">
    <source>
        <dbReference type="Proteomes" id="UP000799767"/>
    </source>
</evidence>
<feature type="domain" description="C3HC-type" evidence="7">
    <location>
        <begin position="92"/>
        <end position="235"/>
    </location>
</feature>
<dbReference type="EMBL" id="MU001636">
    <property type="protein sequence ID" value="KAF2482431.1"/>
    <property type="molecule type" value="Genomic_DNA"/>
</dbReference>
<dbReference type="Pfam" id="PF08600">
    <property type="entry name" value="NuBaID_C"/>
    <property type="match status" value="1"/>
</dbReference>
<evidence type="ECO:0000256" key="5">
    <source>
        <dbReference type="ARBA" id="ARBA00023242"/>
    </source>
</evidence>
<proteinExistence type="predicted"/>
<dbReference type="Proteomes" id="UP000799767">
    <property type="component" value="Unassembled WGS sequence"/>
</dbReference>
<keyword evidence="2" id="KW-0479">Metal-binding</keyword>
<evidence type="ECO:0000256" key="6">
    <source>
        <dbReference type="SAM" id="MobiDB-lite"/>
    </source>
</evidence>
<evidence type="ECO:0000259" key="8">
    <source>
        <dbReference type="Pfam" id="PF08600"/>
    </source>
</evidence>
<evidence type="ECO:0000256" key="3">
    <source>
        <dbReference type="ARBA" id="ARBA00022771"/>
    </source>
</evidence>
<sequence>MTAIATKKRLYTKALDALSNNSQLSLAPSITEQTKRPLTAIEAFDEARERASKRLRQSTSSGSLRPIFVPSHATTTRGKDDSISKDPPNYSPWSHEAFLKRLKTFSSVSLWHPKPEAISEVEWAKRGWVCTGVNTVQCKGGCEKRLVVSLETASRKEIAEEQGIDTDAAAEDDDADESAFEQALTNRYHALIINGHADNCLWRKAGCKDDIYHLQVVRPFVWQPDLRKRFESLLAIPSAIEKIDVTSSADTTADAPSTPPSQLLADLSPSLLADLAKPHEATPYLPPKALQIALNGWRASKDASTELLHCDACFQRIGLWMYQPDYRPSHHLSPSTDDDDENEDDNSSAATLNLTTLHREHCPWRNAESQKASGSLSGLNAAQILLRVVSTAARDWRRRSKVAEPVAGAGEGEQNEGEAEAEAEELEPYSKEDVERLDKERESRLRRFKSMFSIKRKGTKGSGAKVQS</sequence>
<dbReference type="GeneID" id="54474752"/>
<evidence type="ECO:0000259" key="7">
    <source>
        <dbReference type="Pfam" id="PF07967"/>
    </source>
</evidence>
<accession>A0A6A6PRX6</accession>
<feature type="compositionally biased region" description="Basic and acidic residues" evidence="6">
    <location>
        <begin position="428"/>
        <end position="442"/>
    </location>
</feature>
<feature type="region of interest" description="Disordered" evidence="6">
    <location>
        <begin position="51"/>
        <end position="88"/>
    </location>
</feature>
<dbReference type="RefSeq" id="XP_033589001.1">
    <property type="nucleotide sequence ID" value="XM_033733750.1"/>
</dbReference>
<evidence type="ECO:0000256" key="4">
    <source>
        <dbReference type="ARBA" id="ARBA00022833"/>
    </source>
</evidence>
<organism evidence="9 10">
    <name type="scientific">Neohortaea acidophila</name>
    <dbReference type="NCBI Taxonomy" id="245834"/>
    <lineage>
        <taxon>Eukaryota</taxon>
        <taxon>Fungi</taxon>
        <taxon>Dikarya</taxon>
        <taxon>Ascomycota</taxon>
        <taxon>Pezizomycotina</taxon>
        <taxon>Dothideomycetes</taxon>
        <taxon>Dothideomycetidae</taxon>
        <taxon>Mycosphaerellales</taxon>
        <taxon>Teratosphaeriaceae</taxon>
        <taxon>Neohortaea</taxon>
    </lineage>
</organism>
<dbReference type="InterPro" id="IPR012935">
    <property type="entry name" value="NuBaID_N"/>
</dbReference>
<reference evidence="9" key="1">
    <citation type="journal article" date="2020" name="Stud. Mycol.">
        <title>101 Dothideomycetes genomes: a test case for predicting lifestyles and emergence of pathogens.</title>
        <authorList>
            <person name="Haridas S."/>
            <person name="Albert R."/>
            <person name="Binder M."/>
            <person name="Bloem J."/>
            <person name="Labutti K."/>
            <person name="Salamov A."/>
            <person name="Andreopoulos B."/>
            <person name="Baker S."/>
            <person name="Barry K."/>
            <person name="Bills G."/>
            <person name="Bluhm B."/>
            <person name="Cannon C."/>
            <person name="Castanera R."/>
            <person name="Culley D."/>
            <person name="Daum C."/>
            <person name="Ezra D."/>
            <person name="Gonzalez J."/>
            <person name="Henrissat B."/>
            <person name="Kuo A."/>
            <person name="Liang C."/>
            <person name="Lipzen A."/>
            <person name="Lutzoni F."/>
            <person name="Magnuson J."/>
            <person name="Mondo S."/>
            <person name="Nolan M."/>
            <person name="Ohm R."/>
            <person name="Pangilinan J."/>
            <person name="Park H.-J."/>
            <person name="Ramirez L."/>
            <person name="Alfaro M."/>
            <person name="Sun H."/>
            <person name="Tritt A."/>
            <person name="Yoshinaga Y."/>
            <person name="Zwiers L.-H."/>
            <person name="Turgeon B."/>
            <person name="Goodwin S."/>
            <person name="Spatafora J."/>
            <person name="Crous P."/>
            <person name="Grigoriev I."/>
        </authorList>
    </citation>
    <scope>NUCLEOTIDE SEQUENCE</scope>
    <source>
        <strain evidence="9">CBS 113389</strain>
    </source>
</reference>
<keyword evidence="10" id="KW-1185">Reference proteome</keyword>
<dbReference type="OrthoDB" id="2592092at2759"/>
<dbReference type="GO" id="GO:0005634">
    <property type="term" value="C:nucleus"/>
    <property type="evidence" value="ECO:0007669"/>
    <property type="project" value="UniProtKB-SubCell"/>
</dbReference>
<dbReference type="AlphaFoldDB" id="A0A6A6PRX6"/>
<evidence type="ECO:0000256" key="1">
    <source>
        <dbReference type="ARBA" id="ARBA00004123"/>
    </source>
</evidence>
<dbReference type="InterPro" id="IPR013909">
    <property type="entry name" value="NuBaID_C"/>
</dbReference>
<name>A0A6A6PRX6_9PEZI</name>
<feature type="compositionally biased region" description="Acidic residues" evidence="6">
    <location>
        <begin position="413"/>
        <end position="427"/>
    </location>
</feature>
<feature type="domain" description="NuBaID C-terminal" evidence="8">
    <location>
        <begin position="289"/>
        <end position="375"/>
    </location>
</feature>
<dbReference type="GO" id="GO:0008270">
    <property type="term" value="F:zinc ion binding"/>
    <property type="evidence" value="ECO:0007669"/>
    <property type="project" value="UniProtKB-KW"/>
</dbReference>
<dbReference type="Pfam" id="PF07967">
    <property type="entry name" value="zf-C3HC"/>
    <property type="match status" value="1"/>
</dbReference>
<evidence type="ECO:0000313" key="9">
    <source>
        <dbReference type="EMBL" id="KAF2482431.1"/>
    </source>
</evidence>
<keyword evidence="3" id="KW-0863">Zinc-finger</keyword>
<gene>
    <name evidence="9" type="ORF">BDY17DRAFT_298513</name>
</gene>
<keyword evidence="4" id="KW-0862">Zinc</keyword>
<feature type="region of interest" description="Disordered" evidence="6">
    <location>
        <begin position="399"/>
        <end position="442"/>
    </location>
</feature>
<keyword evidence="5" id="KW-0539">Nucleus</keyword>
<dbReference type="PANTHER" id="PTHR15835">
    <property type="entry name" value="NUCLEAR-INTERACTING PARTNER OF ALK"/>
    <property type="match status" value="1"/>
</dbReference>
<protein>
    <submittedName>
        <fullName evidence="9">C3HC zinc finger-like-domain-containing protein</fullName>
    </submittedName>
</protein>